<feature type="transmembrane region" description="Helical" evidence="1">
    <location>
        <begin position="33"/>
        <end position="52"/>
    </location>
</feature>
<proteinExistence type="predicted"/>
<keyword evidence="1" id="KW-1133">Transmembrane helix</keyword>
<organism evidence="2 3">
    <name type="scientific">Craterilacuibacter sinensis</name>
    <dbReference type="NCBI Taxonomy" id="2686017"/>
    <lineage>
        <taxon>Bacteria</taxon>
        <taxon>Pseudomonadati</taxon>
        <taxon>Pseudomonadota</taxon>
        <taxon>Betaproteobacteria</taxon>
        <taxon>Neisseriales</taxon>
        <taxon>Neisseriaceae</taxon>
        <taxon>Craterilacuibacter</taxon>
    </lineage>
</organism>
<gene>
    <name evidence="2" type="ORF">GQF02_03890</name>
</gene>
<dbReference type="RefSeq" id="WP_160794996.1">
    <property type="nucleotide sequence ID" value="NZ_WSSB01000003.1"/>
</dbReference>
<sequence length="96" mass="10756">MSANKASKKVVNKSASFNYLNFSNYRIGRNESWLNSFALSWLIPLVCGELLAKHLLRLPFSPIRALLGLVSLLSSIFLVFVYGFFGFVYLSSSGRT</sequence>
<dbReference type="Proteomes" id="UP000467214">
    <property type="component" value="Unassembled WGS sequence"/>
</dbReference>
<evidence type="ECO:0000313" key="2">
    <source>
        <dbReference type="EMBL" id="MXR36117.1"/>
    </source>
</evidence>
<dbReference type="EMBL" id="WSSB01000003">
    <property type="protein sequence ID" value="MXR36117.1"/>
    <property type="molecule type" value="Genomic_DNA"/>
</dbReference>
<protein>
    <submittedName>
        <fullName evidence="2">Uncharacterized protein</fullName>
    </submittedName>
</protein>
<evidence type="ECO:0000256" key="1">
    <source>
        <dbReference type="SAM" id="Phobius"/>
    </source>
</evidence>
<feature type="transmembrane region" description="Helical" evidence="1">
    <location>
        <begin position="64"/>
        <end position="90"/>
    </location>
</feature>
<comment type="caution">
    <text evidence="2">The sequence shown here is derived from an EMBL/GenBank/DDBJ whole genome shotgun (WGS) entry which is preliminary data.</text>
</comment>
<keyword evidence="1" id="KW-0472">Membrane</keyword>
<evidence type="ECO:0000313" key="3">
    <source>
        <dbReference type="Proteomes" id="UP000467214"/>
    </source>
</evidence>
<dbReference type="AlphaFoldDB" id="A0A845BHA6"/>
<reference evidence="2 3" key="1">
    <citation type="submission" date="2019-12" db="EMBL/GenBank/DDBJ databases">
        <title>Neisseriaceae gen. nov. sp. Genome sequencing and assembly.</title>
        <authorList>
            <person name="Liu Z."/>
            <person name="Li A."/>
        </authorList>
    </citation>
    <scope>NUCLEOTIDE SEQUENCE [LARGE SCALE GENOMIC DNA]</scope>
    <source>
        <strain evidence="2 3">B2N2-7</strain>
    </source>
</reference>
<keyword evidence="1" id="KW-0812">Transmembrane</keyword>
<keyword evidence="3" id="KW-1185">Reference proteome</keyword>
<name>A0A845BHA6_9NEIS</name>
<accession>A0A845BHA6</accession>